<reference evidence="2 3" key="1">
    <citation type="submission" date="2024-08" db="EMBL/GenBank/DDBJ databases">
        <authorList>
            <person name="Ishaq N."/>
        </authorList>
    </citation>
    <scope>NUCLEOTIDE SEQUENCE [LARGE SCALE GENOMIC DNA]</scope>
    <source>
        <strain evidence="2 3">DSM 18651</strain>
    </source>
</reference>
<dbReference type="Proteomes" id="UP001569428">
    <property type="component" value="Unassembled WGS sequence"/>
</dbReference>
<protein>
    <submittedName>
        <fullName evidence="2">Uncharacterized protein</fullName>
    </submittedName>
</protein>
<proteinExistence type="predicted"/>
<dbReference type="RefSeq" id="WP_371838581.1">
    <property type="nucleotide sequence ID" value="NZ_JBGMEK010000014.1"/>
</dbReference>
<sequence>MVPNNYEVAIQSTALMHDDSDNEAIASIDSNLIELSKSAPLIAKYVTDLQHTSDDVTVDMGQPISNAAVFLSGYRLHYDSSDHDIRQIGGDSGTYSTSGSQVTLQKPHALIGDGD</sequence>
<evidence type="ECO:0000313" key="3">
    <source>
        <dbReference type="Proteomes" id="UP001569428"/>
    </source>
</evidence>
<feature type="region of interest" description="Disordered" evidence="1">
    <location>
        <begin position="85"/>
        <end position="115"/>
    </location>
</feature>
<gene>
    <name evidence="2" type="ORF">ACCI49_08780</name>
</gene>
<organism evidence="2 3">
    <name type="scientific">Microbulbifer epialgicus</name>
    <dbReference type="NCBI Taxonomy" id="393907"/>
    <lineage>
        <taxon>Bacteria</taxon>
        <taxon>Pseudomonadati</taxon>
        <taxon>Pseudomonadota</taxon>
        <taxon>Gammaproteobacteria</taxon>
        <taxon>Cellvibrionales</taxon>
        <taxon>Microbulbiferaceae</taxon>
        <taxon>Microbulbifer</taxon>
    </lineage>
</organism>
<name>A0ABV4NY27_9GAMM</name>
<comment type="caution">
    <text evidence="2">The sequence shown here is derived from an EMBL/GenBank/DDBJ whole genome shotgun (WGS) entry which is preliminary data.</text>
</comment>
<keyword evidence="3" id="KW-1185">Reference proteome</keyword>
<evidence type="ECO:0000313" key="2">
    <source>
        <dbReference type="EMBL" id="MFA0811013.1"/>
    </source>
</evidence>
<evidence type="ECO:0000256" key="1">
    <source>
        <dbReference type="SAM" id="MobiDB-lite"/>
    </source>
</evidence>
<accession>A0ABV4NY27</accession>
<dbReference type="EMBL" id="JBGMEK010000014">
    <property type="protein sequence ID" value="MFA0811013.1"/>
    <property type="molecule type" value="Genomic_DNA"/>
</dbReference>